<feature type="region of interest" description="Disordered" evidence="15">
    <location>
        <begin position="618"/>
        <end position="671"/>
    </location>
</feature>
<dbReference type="Pfam" id="PF00512">
    <property type="entry name" value="HisKA"/>
    <property type="match status" value="1"/>
</dbReference>
<feature type="compositionally biased region" description="Low complexity" evidence="15">
    <location>
        <begin position="1"/>
        <end position="11"/>
    </location>
</feature>
<keyword evidence="10" id="KW-0067">ATP-binding</keyword>
<organism evidence="19 20">
    <name type="scientific">Streptomyces aidingensis</name>
    <dbReference type="NCBI Taxonomy" id="910347"/>
    <lineage>
        <taxon>Bacteria</taxon>
        <taxon>Bacillati</taxon>
        <taxon>Actinomycetota</taxon>
        <taxon>Actinomycetes</taxon>
        <taxon>Kitasatosporales</taxon>
        <taxon>Streptomycetaceae</taxon>
        <taxon>Streptomyces</taxon>
    </lineage>
</organism>
<keyword evidence="12" id="KW-0902">Two-component regulatory system</keyword>
<dbReference type="CDD" id="cd06225">
    <property type="entry name" value="HAMP"/>
    <property type="match status" value="1"/>
</dbReference>
<gene>
    <name evidence="19" type="ORF">SAMN05421773_1019</name>
</gene>
<dbReference type="SMART" id="SM00387">
    <property type="entry name" value="HATPase_c"/>
    <property type="match status" value="1"/>
</dbReference>
<keyword evidence="8" id="KW-0547">Nucleotide-binding</keyword>
<dbReference type="CDD" id="cd00075">
    <property type="entry name" value="HATPase"/>
    <property type="match status" value="1"/>
</dbReference>
<dbReference type="CDD" id="cd00082">
    <property type="entry name" value="HisKA"/>
    <property type="match status" value="1"/>
</dbReference>
<dbReference type="PROSITE" id="PS50109">
    <property type="entry name" value="HIS_KIN"/>
    <property type="match status" value="1"/>
</dbReference>
<feature type="domain" description="HAMP" evidence="18">
    <location>
        <begin position="289"/>
        <end position="341"/>
    </location>
</feature>
<dbReference type="SMART" id="SM00388">
    <property type="entry name" value="HisKA"/>
    <property type="match status" value="1"/>
</dbReference>
<name>A0A1I1E2W5_9ACTN</name>
<evidence type="ECO:0000256" key="10">
    <source>
        <dbReference type="ARBA" id="ARBA00022840"/>
    </source>
</evidence>
<sequence>MAPEAAGVPEAAGERGPRGAADATGPAGGPGARSWRSTLLPEGATGGRAQPAIRIFGRWARGPLLPAVRLWRRNLQLRVVASTLLLSLAVVLVLGVVVIGQVRNGLLDAKRQIAQSQAEGGFAVAAERAAAPDATAEGTGPAGDPGTWLTGLVSQLASGGQGVYSVVALSSDLDDSRFGSDGIGGPRGPRASSDIRPEQSISLEMREAVDASPELHWQYGTVVRQDGSTQPALIVGKRLSDIHGNNYQLYYLFPFTQEDESLSLVKTTIATAGVFLVVLLGVIAWLVVRQVVTPVRMAARIAERLAAGRLQERMKVSGEDDIARLGESFNKMARSLQRQIQQLEELSRMQRRFVSDVSHELRTPLTTVRMAADVIHTAREDFDPVTARSAELLIGQLDRFEALLADLLEISRFDAGAALLEAEPTDLRTVVRRVVEGAEPLAERKGSRLVVLGDAWPVRAEVDARRIERVLRNLVVNAIEHGEGRDVVVRLSEGLGEDAAVAVAVRDYGIGLRPGEAERVFNRFWRADPARARTTGGTGLGLSISLEDTHLHGGRLEAWGEPGGGSQFRLTLPRTAGSPLRESPIPLVPDDSRAARARAQALAQARAVEVTAGAGAATSAPGAVPAALPHLLPDAARDPGRDPARDAGTVHDGQDGGKAAGRRPEEDGHDR</sequence>
<dbReference type="PANTHER" id="PTHR43547">
    <property type="entry name" value="TWO-COMPONENT HISTIDINE KINASE"/>
    <property type="match status" value="1"/>
</dbReference>
<keyword evidence="20" id="KW-1185">Reference proteome</keyword>
<keyword evidence="4" id="KW-1003">Cell membrane</keyword>
<dbReference type="PROSITE" id="PS50885">
    <property type="entry name" value="HAMP"/>
    <property type="match status" value="1"/>
</dbReference>
<evidence type="ECO:0000256" key="12">
    <source>
        <dbReference type="ARBA" id="ARBA00023012"/>
    </source>
</evidence>
<dbReference type="Pfam" id="PF00672">
    <property type="entry name" value="HAMP"/>
    <property type="match status" value="1"/>
</dbReference>
<dbReference type="FunFam" id="3.30.565.10:FF:000013">
    <property type="entry name" value="Two-component sensor histidine kinase"/>
    <property type="match status" value="1"/>
</dbReference>
<proteinExistence type="predicted"/>
<dbReference type="SMART" id="SM00304">
    <property type="entry name" value="HAMP"/>
    <property type="match status" value="1"/>
</dbReference>
<dbReference type="InterPro" id="IPR003594">
    <property type="entry name" value="HATPase_dom"/>
</dbReference>
<feature type="transmembrane region" description="Helical" evidence="16">
    <location>
        <begin position="79"/>
        <end position="102"/>
    </location>
</feature>
<dbReference type="SUPFAM" id="SSF158472">
    <property type="entry name" value="HAMP domain-like"/>
    <property type="match status" value="1"/>
</dbReference>
<dbReference type="InterPro" id="IPR036890">
    <property type="entry name" value="HATPase_C_sf"/>
</dbReference>
<evidence type="ECO:0000256" key="13">
    <source>
        <dbReference type="ARBA" id="ARBA00023136"/>
    </source>
</evidence>
<evidence type="ECO:0000256" key="9">
    <source>
        <dbReference type="ARBA" id="ARBA00022777"/>
    </source>
</evidence>
<accession>A0A1I1E2W5</accession>
<dbReference type="Gene3D" id="1.10.287.130">
    <property type="match status" value="1"/>
</dbReference>
<dbReference type="InterPro" id="IPR005467">
    <property type="entry name" value="His_kinase_dom"/>
</dbReference>
<comment type="subcellular location">
    <subcellularLocation>
        <location evidence="2">Cell membrane</location>
        <topology evidence="2">Multi-pass membrane protein</topology>
    </subcellularLocation>
</comment>
<dbReference type="Pfam" id="PF02518">
    <property type="entry name" value="HATPase_c"/>
    <property type="match status" value="1"/>
</dbReference>
<evidence type="ECO:0000256" key="11">
    <source>
        <dbReference type="ARBA" id="ARBA00022989"/>
    </source>
</evidence>
<evidence type="ECO:0000259" key="17">
    <source>
        <dbReference type="PROSITE" id="PS50109"/>
    </source>
</evidence>
<evidence type="ECO:0000256" key="4">
    <source>
        <dbReference type="ARBA" id="ARBA00022475"/>
    </source>
</evidence>
<evidence type="ECO:0000256" key="8">
    <source>
        <dbReference type="ARBA" id="ARBA00022741"/>
    </source>
</evidence>
<evidence type="ECO:0000259" key="18">
    <source>
        <dbReference type="PROSITE" id="PS50885"/>
    </source>
</evidence>
<dbReference type="AlphaFoldDB" id="A0A1I1E2W5"/>
<evidence type="ECO:0000256" key="5">
    <source>
        <dbReference type="ARBA" id="ARBA00022553"/>
    </source>
</evidence>
<dbReference type="GO" id="GO:0005524">
    <property type="term" value="F:ATP binding"/>
    <property type="evidence" value="ECO:0007669"/>
    <property type="project" value="UniProtKB-KW"/>
</dbReference>
<dbReference type="PANTHER" id="PTHR43547:SF2">
    <property type="entry name" value="HYBRID SIGNAL TRANSDUCTION HISTIDINE KINASE C"/>
    <property type="match status" value="1"/>
</dbReference>
<dbReference type="InterPro" id="IPR047669">
    <property type="entry name" value="MtrAB_MtrB"/>
</dbReference>
<keyword evidence="5" id="KW-0597">Phosphoprotein</keyword>
<evidence type="ECO:0000313" key="19">
    <source>
        <dbReference type="EMBL" id="SFB79280.1"/>
    </source>
</evidence>
<dbReference type="InterPro" id="IPR004358">
    <property type="entry name" value="Sig_transdc_His_kin-like_C"/>
</dbReference>
<keyword evidence="13 16" id="KW-0472">Membrane</keyword>
<evidence type="ECO:0000256" key="3">
    <source>
        <dbReference type="ARBA" id="ARBA00012438"/>
    </source>
</evidence>
<dbReference type="EC" id="2.7.13.3" evidence="3"/>
<dbReference type="SUPFAM" id="SSF47384">
    <property type="entry name" value="Homodimeric domain of signal transducing histidine kinase"/>
    <property type="match status" value="1"/>
</dbReference>
<evidence type="ECO:0000256" key="14">
    <source>
        <dbReference type="ARBA" id="ARBA00035305"/>
    </source>
</evidence>
<feature type="domain" description="Histidine kinase" evidence="17">
    <location>
        <begin position="356"/>
        <end position="576"/>
    </location>
</feature>
<dbReference type="InterPro" id="IPR036097">
    <property type="entry name" value="HisK_dim/P_sf"/>
</dbReference>
<dbReference type="STRING" id="910347.SAMN05421773_1019"/>
<feature type="region of interest" description="Disordered" evidence="15">
    <location>
        <begin position="1"/>
        <end position="46"/>
    </location>
</feature>
<dbReference type="Proteomes" id="UP000199207">
    <property type="component" value="Unassembled WGS sequence"/>
</dbReference>
<dbReference type="EMBL" id="FOLM01000001">
    <property type="protein sequence ID" value="SFB79280.1"/>
    <property type="molecule type" value="Genomic_DNA"/>
</dbReference>
<dbReference type="InterPro" id="IPR003661">
    <property type="entry name" value="HisK_dim/P_dom"/>
</dbReference>
<feature type="compositionally biased region" description="Basic and acidic residues" evidence="15">
    <location>
        <begin position="662"/>
        <end position="671"/>
    </location>
</feature>
<reference evidence="19 20" key="1">
    <citation type="submission" date="2016-10" db="EMBL/GenBank/DDBJ databases">
        <authorList>
            <person name="de Groot N.N."/>
        </authorList>
    </citation>
    <scope>NUCLEOTIDE SEQUENCE [LARGE SCALE GENOMIC DNA]</scope>
    <source>
        <strain evidence="19 20">CGMCC 4.5739</strain>
    </source>
</reference>
<evidence type="ECO:0000256" key="16">
    <source>
        <dbReference type="SAM" id="Phobius"/>
    </source>
</evidence>
<evidence type="ECO:0000256" key="1">
    <source>
        <dbReference type="ARBA" id="ARBA00000085"/>
    </source>
</evidence>
<evidence type="ECO:0000256" key="15">
    <source>
        <dbReference type="SAM" id="MobiDB-lite"/>
    </source>
</evidence>
<evidence type="ECO:0000256" key="7">
    <source>
        <dbReference type="ARBA" id="ARBA00022692"/>
    </source>
</evidence>
<evidence type="ECO:0000313" key="20">
    <source>
        <dbReference type="Proteomes" id="UP000199207"/>
    </source>
</evidence>
<keyword evidence="7 16" id="KW-0812">Transmembrane</keyword>
<feature type="transmembrane region" description="Helical" evidence="16">
    <location>
        <begin position="269"/>
        <end position="288"/>
    </location>
</feature>
<evidence type="ECO:0000256" key="6">
    <source>
        <dbReference type="ARBA" id="ARBA00022679"/>
    </source>
</evidence>
<keyword evidence="9 19" id="KW-0418">Kinase</keyword>
<dbReference type="NCBIfam" id="NF040691">
    <property type="entry name" value="MtrAB_MtrB"/>
    <property type="match status" value="1"/>
</dbReference>
<feature type="compositionally biased region" description="Low complexity" evidence="15">
    <location>
        <begin position="618"/>
        <end position="634"/>
    </location>
</feature>
<feature type="compositionally biased region" description="Basic and acidic residues" evidence="15">
    <location>
        <begin position="635"/>
        <end position="655"/>
    </location>
</feature>
<dbReference type="InterPro" id="IPR003660">
    <property type="entry name" value="HAMP_dom"/>
</dbReference>
<dbReference type="FunFam" id="1.10.287.130:FF:000010">
    <property type="entry name" value="Two-component sensor histidine kinase"/>
    <property type="match status" value="1"/>
</dbReference>
<comment type="catalytic activity">
    <reaction evidence="1">
        <text>ATP + protein L-histidine = ADP + protein N-phospho-L-histidine.</text>
        <dbReference type="EC" id="2.7.13.3"/>
    </reaction>
</comment>
<dbReference type="GO" id="GO:0005886">
    <property type="term" value="C:plasma membrane"/>
    <property type="evidence" value="ECO:0007669"/>
    <property type="project" value="UniProtKB-SubCell"/>
</dbReference>
<dbReference type="Gene3D" id="6.10.340.10">
    <property type="match status" value="1"/>
</dbReference>
<dbReference type="Gene3D" id="3.30.565.10">
    <property type="entry name" value="Histidine kinase-like ATPase, C-terminal domain"/>
    <property type="match status" value="1"/>
</dbReference>
<evidence type="ECO:0000256" key="2">
    <source>
        <dbReference type="ARBA" id="ARBA00004651"/>
    </source>
</evidence>
<dbReference type="PRINTS" id="PR00344">
    <property type="entry name" value="BCTRLSENSOR"/>
</dbReference>
<dbReference type="SUPFAM" id="SSF55874">
    <property type="entry name" value="ATPase domain of HSP90 chaperone/DNA topoisomerase II/histidine kinase"/>
    <property type="match status" value="1"/>
</dbReference>
<keyword evidence="6" id="KW-0808">Transferase</keyword>
<keyword evidence="11 16" id="KW-1133">Transmembrane helix</keyword>
<dbReference type="GO" id="GO:0000155">
    <property type="term" value="F:phosphorelay sensor kinase activity"/>
    <property type="evidence" value="ECO:0007669"/>
    <property type="project" value="InterPro"/>
</dbReference>
<protein>
    <recommendedName>
        <fullName evidence="14">Sensor histidine kinase MtrB</fullName>
        <ecNumber evidence="3">2.7.13.3</ecNumber>
    </recommendedName>
</protein>